<dbReference type="SUPFAM" id="SSF81383">
    <property type="entry name" value="F-box domain"/>
    <property type="match status" value="1"/>
</dbReference>
<gene>
    <name evidence="2" type="ORF">D8674_035318</name>
</gene>
<reference evidence="2 3" key="3">
    <citation type="submission" date="2019-11" db="EMBL/GenBank/DDBJ databases">
        <title>A de novo genome assembly of a pear dwarfing rootstock.</title>
        <authorList>
            <person name="Wang F."/>
            <person name="Wang J."/>
            <person name="Li S."/>
            <person name="Zhang Y."/>
            <person name="Fang M."/>
            <person name="Ma L."/>
            <person name="Zhao Y."/>
            <person name="Jiang S."/>
        </authorList>
    </citation>
    <scope>NUCLEOTIDE SEQUENCE [LARGE SCALE GENOMIC DNA]</scope>
    <source>
        <strain evidence="2">S2</strain>
        <tissue evidence="2">Leaf</tissue>
    </source>
</reference>
<dbReference type="PANTHER" id="PTHR31672:SF13">
    <property type="entry name" value="F-BOX PROTEIN CPR30-LIKE"/>
    <property type="match status" value="1"/>
</dbReference>
<dbReference type="EMBL" id="SMOL01000458">
    <property type="protein sequence ID" value="KAB2613002.1"/>
    <property type="molecule type" value="Genomic_DNA"/>
</dbReference>
<dbReference type="PANTHER" id="PTHR31672">
    <property type="entry name" value="BNACNNG10540D PROTEIN"/>
    <property type="match status" value="1"/>
</dbReference>
<protein>
    <submittedName>
        <fullName evidence="2">F-box protein CPR30-like</fullName>
    </submittedName>
</protein>
<organism evidence="2 3">
    <name type="scientific">Pyrus ussuriensis x Pyrus communis</name>
    <dbReference type="NCBI Taxonomy" id="2448454"/>
    <lineage>
        <taxon>Eukaryota</taxon>
        <taxon>Viridiplantae</taxon>
        <taxon>Streptophyta</taxon>
        <taxon>Embryophyta</taxon>
        <taxon>Tracheophyta</taxon>
        <taxon>Spermatophyta</taxon>
        <taxon>Magnoliopsida</taxon>
        <taxon>eudicotyledons</taxon>
        <taxon>Gunneridae</taxon>
        <taxon>Pentapetalae</taxon>
        <taxon>rosids</taxon>
        <taxon>fabids</taxon>
        <taxon>Rosales</taxon>
        <taxon>Rosaceae</taxon>
        <taxon>Amygdaloideae</taxon>
        <taxon>Maleae</taxon>
        <taxon>Pyrus</taxon>
    </lineage>
</organism>
<evidence type="ECO:0000313" key="2">
    <source>
        <dbReference type="EMBL" id="KAB2613002.1"/>
    </source>
</evidence>
<dbReference type="InterPro" id="IPR013187">
    <property type="entry name" value="F-box-assoc_dom_typ3"/>
</dbReference>
<keyword evidence="3" id="KW-1185">Reference proteome</keyword>
<dbReference type="NCBIfam" id="TIGR01640">
    <property type="entry name" value="F_box_assoc_1"/>
    <property type="match status" value="1"/>
</dbReference>
<name>A0A5N5GHI2_9ROSA</name>
<dbReference type="CDD" id="cd22157">
    <property type="entry name" value="F-box_AtFBW1-like"/>
    <property type="match status" value="1"/>
</dbReference>
<reference evidence="3" key="2">
    <citation type="submission" date="2019-10" db="EMBL/GenBank/DDBJ databases">
        <title>A de novo genome assembly of a pear dwarfing rootstock.</title>
        <authorList>
            <person name="Wang F."/>
            <person name="Wang J."/>
            <person name="Li S."/>
            <person name="Zhang Y."/>
            <person name="Fang M."/>
            <person name="Ma L."/>
            <person name="Zhao Y."/>
            <person name="Jiang S."/>
        </authorList>
    </citation>
    <scope>NUCLEOTIDE SEQUENCE [LARGE SCALE GENOMIC DNA]</scope>
</reference>
<accession>A0A5N5GHI2</accession>
<dbReference type="PROSITE" id="PS50181">
    <property type="entry name" value="FBOX"/>
    <property type="match status" value="1"/>
</dbReference>
<evidence type="ECO:0000259" key="1">
    <source>
        <dbReference type="PROSITE" id="PS50181"/>
    </source>
</evidence>
<reference evidence="2 3" key="1">
    <citation type="submission" date="2019-09" db="EMBL/GenBank/DDBJ databases">
        <authorList>
            <person name="Ou C."/>
        </authorList>
    </citation>
    <scope>NUCLEOTIDE SEQUENCE [LARGE SCALE GENOMIC DNA]</scope>
    <source>
        <strain evidence="2">S2</strain>
        <tissue evidence="2">Leaf</tissue>
    </source>
</reference>
<dbReference type="InterPro" id="IPR017451">
    <property type="entry name" value="F-box-assoc_interact_dom"/>
</dbReference>
<dbReference type="SMART" id="SM00256">
    <property type="entry name" value="FBOX"/>
    <property type="match status" value="1"/>
</dbReference>
<dbReference type="InterPro" id="IPR001810">
    <property type="entry name" value="F-box_dom"/>
</dbReference>
<proteinExistence type="predicted"/>
<dbReference type="InterPro" id="IPR050796">
    <property type="entry name" value="SCF_F-box_component"/>
</dbReference>
<dbReference type="Gene3D" id="1.20.1280.50">
    <property type="match status" value="1"/>
</dbReference>
<evidence type="ECO:0000313" key="3">
    <source>
        <dbReference type="Proteomes" id="UP000327157"/>
    </source>
</evidence>
<dbReference type="AlphaFoldDB" id="A0A5N5GHI2"/>
<comment type="caution">
    <text evidence="2">The sequence shown here is derived from an EMBL/GenBank/DDBJ whole genome shotgun (WGS) entry which is preliminary data.</text>
</comment>
<dbReference type="Pfam" id="PF08268">
    <property type="entry name" value="FBA_3"/>
    <property type="match status" value="1"/>
</dbReference>
<dbReference type="Pfam" id="PF00646">
    <property type="entry name" value="F-box"/>
    <property type="match status" value="1"/>
</dbReference>
<feature type="domain" description="F-box" evidence="1">
    <location>
        <begin position="6"/>
        <end position="52"/>
    </location>
</feature>
<dbReference type="Proteomes" id="UP000327157">
    <property type="component" value="Chromosome 9"/>
</dbReference>
<dbReference type="InterPro" id="IPR036047">
    <property type="entry name" value="F-box-like_dom_sf"/>
</dbReference>
<sequence>MSDEGCTFSEYLPEEILFNILVRLPVKSLVRFTCVCKLWSDLIQSSRFIGKHLHRNVTNHAHSFVIALYESTSKPKISYTLLSNETMEPCLKIKHPLSGYKIDVHGSVDGLVCLSYELGDLDTSIYLCNLSIRKHVVLPPTSTLSRHSDVRVTVSFGFHPGLNDYKVVRMVSFNGWKFCSELEVYSLSTKSWKRVDNPLVKTMAWQSGNAVCNGVAYWIMQKQNGTFCVVSFDTGSEVFEEFRLPDVVLCGINSGLDNYKELIAEYKGSVCLLQSNIRRGPDLICIWALKEQAFKALDVVLIPQRKSIYPLSFRMNNKLLVGWPCADGKNYMTSIDLEARMVTETRVTLALDRFNNFHASTYVESLVLLKD</sequence>
<dbReference type="OrthoDB" id="1137387at2759"/>